<evidence type="ECO:0000313" key="3">
    <source>
        <dbReference type="Proteomes" id="UP000683360"/>
    </source>
</evidence>
<feature type="region of interest" description="Disordered" evidence="1">
    <location>
        <begin position="51"/>
        <end position="74"/>
    </location>
</feature>
<feature type="compositionally biased region" description="Basic and acidic residues" evidence="1">
    <location>
        <begin position="55"/>
        <end position="65"/>
    </location>
</feature>
<dbReference type="OrthoDB" id="6202190at2759"/>
<comment type="caution">
    <text evidence="2">The sequence shown here is derived from an EMBL/GenBank/DDBJ whole genome shotgun (WGS) entry which is preliminary data.</text>
</comment>
<proteinExistence type="predicted"/>
<evidence type="ECO:0000256" key="1">
    <source>
        <dbReference type="SAM" id="MobiDB-lite"/>
    </source>
</evidence>
<protein>
    <submittedName>
        <fullName evidence="2">Uncharacterized protein</fullName>
    </submittedName>
</protein>
<keyword evidence="3" id="KW-1185">Reference proteome</keyword>
<dbReference type="AlphaFoldDB" id="A0A8S3R5J1"/>
<reference evidence="2" key="1">
    <citation type="submission" date="2021-03" db="EMBL/GenBank/DDBJ databases">
        <authorList>
            <person name="Bekaert M."/>
        </authorList>
    </citation>
    <scope>NUCLEOTIDE SEQUENCE</scope>
</reference>
<evidence type="ECO:0000313" key="2">
    <source>
        <dbReference type="EMBL" id="CAG2200336.1"/>
    </source>
</evidence>
<organism evidence="2 3">
    <name type="scientific">Mytilus edulis</name>
    <name type="common">Blue mussel</name>
    <dbReference type="NCBI Taxonomy" id="6550"/>
    <lineage>
        <taxon>Eukaryota</taxon>
        <taxon>Metazoa</taxon>
        <taxon>Spiralia</taxon>
        <taxon>Lophotrochozoa</taxon>
        <taxon>Mollusca</taxon>
        <taxon>Bivalvia</taxon>
        <taxon>Autobranchia</taxon>
        <taxon>Pteriomorphia</taxon>
        <taxon>Mytilida</taxon>
        <taxon>Mytiloidea</taxon>
        <taxon>Mytilidae</taxon>
        <taxon>Mytilinae</taxon>
        <taxon>Mytilus</taxon>
    </lineage>
</organism>
<name>A0A8S3R5J1_MYTED</name>
<gene>
    <name evidence="2" type="ORF">MEDL_14999</name>
</gene>
<dbReference type="EMBL" id="CAJPWZ010000742">
    <property type="protein sequence ID" value="CAG2200336.1"/>
    <property type="molecule type" value="Genomic_DNA"/>
</dbReference>
<accession>A0A8S3R5J1</accession>
<sequence length="189" mass="21760">MTDTDLHKFLIIRYGDIHEAKRHFTTKVQNVKKNQRTEGLFHKFRKKFGRKVKHDKSSDSDHNVSEEDVEDFNPSESFVQDPMHVLLEYIIPMSEISVAKFVIPSEEEIPEYWPDEGMSCELPMYKDDKDIDMLTHNLAADIQAIYCMPRDGLALFSSMLPVYVVGDGKCLPRSDCVACFGNETAHKDI</sequence>
<dbReference type="Proteomes" id="UP000683360">
    <property type="component" value="Unassembled WGS sequence"/>
</dbReference>